<evidence type="ECO:0000313" key="1">
    <source>
        <dbReference type="EMBL" id="TDL19755.1"/>
    </source>
</evidence>
<protein>
    <submittedName>
        <fullName evidence="1">Uncharacterized protein</fullName>
    </submittedName>
</protein>
<dbReference type="VEuPathDB" id="FungiDB:BD410DRAFT_404523"/>
<gene>
    <name evidence="1" type="ORF">BD410DRAFT_404523</name>
</gene>
<dbReference type="AlphaFoldDB" id="A0A4Y7PX84"/>
<sequence length="167" mass="18671">MTSKTTTICSKWYLWIGASRPRSLECSVNDITIRCRAIQSYYFTCWVSVQVRILDIPECLLVCNECNFSGVTIYGIPSQNRTGISEPARTDGTKFGMNNFFGGFFSSLIMNSSTPLGRNIVQISSWVSTSQLRVRPSMSFLHRDLGISLLISCAGAPESVIRHIKRV</sequence>
<keyword evidence="2" id="KW-1185">Reference proteome</keyword>
<accession>A0A4Y7PX84</accession>
<dbReference type="EMBL" id="ML170194">
    <property type="protein sequence ID" value="TDL19755.1"/>
    <property type="molecule type" value="Genomic_DNA"/>
</dbReference>
<reference evidence="1 2" key="1">
    <citation type="submission" date="2018-06" db="EMBL/GenBank/DDBJ databases">
        <title>A transcriptomic atlas of mushroom development highlights an independent origin of complex multicellularity.</title>
        <authorList>
            <consortium name="DOE Joint Genome Institute"/>
            <person name="Krizsan K."/>
            <person name="Almasi E."/>
            <person name="Merenyi Z."/>
            <person name="Sahu N."/>
            <person name="Viragh M."/>
            <person name="Koszo T."/>
            <person name="Mondo S."/>
            <person name="Kiss B."/>
            <person name="Balint B."/>
            <person name="Kues U."/>
            <person name="Barry K."/>
            <person name="Hegedus J.C."/>
            <person name="Henrissat B."/>
            <person name="Johnson J."/>
            <person name="Lipzen A."/>
            <person name="Ohm R."/>
            <person name="Nagy I."/>
            <person name="Pangilinan J."/>
            <person name="Yan J."/>
            <person name="Xiong Y."/>
            <person name="Grigoriev I.V."/>
            <person name="Hibbett D.S."/>
            <person name="Nagy L.G."/>
        </authorList>
    </citation>
    <scope>NUCLEOTIDE SEQUENCE [LARGE SCALE GENOMIC DNA]</scope>
    <source>
        <strain evidence="1 2">SZMC22713</strain>
    </source>
</reference>
<dbReference type="Proteomes" id="UP000294933">
    <property type="component" value="Unassembled WGS sequence"/>
</dbReference>
<organism evidence="1 2">
    <name type="scientific">Rickenella mellea</name>
    <dbReference type="NCBI Taxonomy" id="50990"/>
    <lineage>
        <taxon>Eukaryota</taxon>
        <taxon>Fungi</taxon>
        <taxon>Dikarya</taxon>
        <taxon>Basidiomycota</taxon>
        <taxon>Agaricomycotina</taxon>
        <taxon>Agaricomycetes</taxon>
        <taxon>Hymenochaetales</taxon>
        <taxon>Rickenellaceae</taxon>
        <taxon>Rickenella</taxon>
    </lineage>
</organism>
<proteinExistence type="predicted"/>
<evidence type="ECO:0000313" key="2">
    <source>
        <dbReference type="Proteomes" id="UP000294933"/>
    </source>
</evidence>
<name>A0A4Y7PX84_9AGAM</name>